<dbReference type="RefSeq" id="WP_201687397.1">
    <property type="nucleotide sequence ID" value="NZ_JAEQND010000002.1"/>
</dbReference>
<dbReference type="Gene3D" id="2.130.10.10">
    <property type="entry name" value="YVTN repeat-like/Quinoprotein amine dehydrogenase"/>
    <property type="match status" value="2"/>
</dbReference>
<dbReference type="InterPro" id="IPR015943">
    <property type="entry name" value="WD40/YVTN_repeat-like_dom_sf"/>
</dbReference>
<gene>
    <name evidence="1" type="ORF">JI746_03435</name>
</gene>
<dbReference type="Pfam" id="PF07494">
    <property type="entry name" value="Reg_prop"/>
    <property type="match status" value="3"/>
</dbReference>
<comment type="caution">
    <text evidence="1">The sequence shown here is derived from an EMBL/GenBank/DDBJ whole genome shotgun (WGS) entry which is preliminary data.</text>
</comment>
<accession>A0ABS1JIU2</accession>
<evidence type="ECO:0000313" key="2">
    <source>
        <dbReference type="Proteomes" id="UP000622707"/>
    </source>
</evidence>
<protein>
    <submittedName>
        <fullName evidence="1">Regulator</fullName>
    </submittedName>
</protein>
<name>A0ABS1JIU2_9BURK</name>
<reference evidence="1 2" key="1">
    <citation type="journal article" date="2017" name="Int. J. Syst. Evol. Microbiol.">
        <title>Ramlibacter alkalitolerans sp. nov., alkali-tolerant bacterium isolated from soil of ginseng.</title>
        <authorList>
            <person name="Lee D.H."/>
            <person name="Cha C.J."/>
        </authorList>
    </citation>
    <scope>NUCLEOTIDE SEQUENCE [LARGE SCALE GENOMIC DNA]</scope>
    <source>
        <strain evidence="1 2">KACC 19305</strain>
    </source>
</reference>
<dbReference type="SUPFAM" id="SSF63829">
    <property type="entry name" value="Calcium-dependent phosphotriesterase"/>
    <property type="match status" value="1"/>
</dbReference>
<keyword evidence="2" id="KW-1185">Reference proteome</keyword>
<sequence length="421" mass="44632">MQFGHKTIAVLVIALGGVIAGAYTLGRGAGNPGTAQTAPVAAKAMGAATDAAPAANIQAPAGHPPVAEGGAPPTEGKVQIDPAAKFVHFRVGNRNVKDILTEDNVVWVGTSGGVIRYDTRTDEFKLFDTRAGLLSNGVFHISRLDGRLAVGTYGGGLSLLDEKTGKWETFNIPDGLGDAFVYDVLKAKNGDVWIATWSGVNRIKGGNLKDRSKWELHTVASTKGGLPNDWVYGLAEGKDGIVWLATEGGLARWVEGKWDNWNHAKGQGAPYELVKDDLAFKNDPSKVSSHHARQKQEMGLQGIDTAYNPNYIVSLVADKDGSVWAGTWGGGLAHFDGKQFRNYTVKDGLPGNHVFMLHQAKDGQLYIGTNAGVTKFDNGKFTAPLTTADGLFSNTVFSMDTGADGSLWVGSFGGVAHIGKK</sequence>
<dbReference type="InterPro" id="IPR011110">
    <property type="entry name" value="Reg_prop"/>
</dbReference>
<organism evidence="1 2">
    <name type="scientific">Ramlibacter alkalitolerans</name>
    <dbReference type="NCBI Taxonomy" id="2039631"/>
    <lineage>
        <taxon>Bacteria</taxon>
        <taxon>Pseudomonadati</taxon>
        <taxon>Pseudomonadota</taxon>
        <taxon>Betaproteobacteria</taxon>
        <taxon>Burkholderiales</taxon>
        <taxon>Comamonadaceae</taxon>
        <taxon>Ramlibacter</taxon>
    </lineage>
</organism>
<dbReference type="EMBL" id="JAEQND010000002">
    <property type="protein sequence ID" value="MBL0424150.1"/>
    <property type="molecule type" value="Genomic_DNA"/>
</dbReference>
<proteinExistence type="predicted"/>
<evidence type="ECO:0000313" key="1">
    <source>
        <dbReference type="EMBL" id="MBL0424150.1"/>
    </source>
</evidence>
<dbReference type="Proteomes" id="UP000622707">
    <property type="component" value="Unassembled WGS sequence"/>
</dbReference>